<dbReference type="InterPro" id="IPR012910">
    <property type="entry name" value="Plug_dom"/>
</dbReference>
<protein>
    <submittedName>
        <fullName evidence="22">Outer membrane receptor protein</fullName>
    </submittedName>
    <submittedName>
        <fullName evidence="21">TonB-dependent siderophore receptor</fullName>
    </submittedName>
</protein>
<evidence type="ECO:0000256" key="6">
    <source>
        <dbReference type="ARBA" id="ARBA00022692"/>
    </source>
</evidence>
<dbReference type="InterPro" id="IPR010917">
    <property type="entry name" value="TonB_rcpt_CS"/>
</dbReference>
<evidence type="ECO:0000256" key="3">
    <source>
        <dbReference type="ARBA" id="ARBA00022448"/>
    </source>
</evidence>
<reference evidence="22 23" key="2">
    <citation type="journal article" date="2017" name="Int. J. Syst. Evol. Microbiol.">
        <title>Rouxiella badensis sp. nov. and Rouxiella silvae sp. nov. isolated from peat bog soil in Germany and emendation of the genus description.</title>
        <authorList>
            <person name="Le Fleche-Mateos A."/>
            <person name="Kugler J.H."/>
            <person name="Hansen S.H."/>
            <person name="Syldatk C."/>
            <person name="Hausmann R."/>
            <person name="Lomprez F."/>
            <person name="Vandenbogaert M."/>
            <person name="Manuguerra J.C."/>
            <person name="Grimont P.A."/>
        </authorList>
    </citation>
    <scope>NUCLEOTIDE SEQUENCE [LARGE SCALE GENOMIC DNA]</scope>
    <source>
        <strain evidence="22 23">213</strain>
    </source>
</reference>
<comment type="similarity">
    <text evidence="2 14 16">Belongs to the TonB-dependent receptor family.</text>
</comment>
<dbReference type="FunFam" id="2.40.170.20:FF:000002">
    <property type="entry name" value="Colicin I TonB-dependent receptor"/>
    <property type="match status" value="1"/>
</dbReference>
<feature type="domain" description="TonB-dependent receptor plug" evidence="20">
    <location>
        <begin position="55"/>
        <end position="171"/>
    </location>
</feature>
<dbReference type="Gene3D" id="2.170.130.10">
    <property type="entry name" value="TonB-dependent receptor, plug domain"/>
    <property type="match status" value="1"/>
</dbReference>
<evidence type="ECO:0000256" key="13">
    <source>
        <dbReference type="ARBA" id="ARBA00023237"/>
    </source>
</evidence>
<feature type="chain" id="PRO_5041376157" evidence="18">
    <location>
        <begin position="26"/>
        <end position="734"/>
    </location>
</feature>
<dbReference type="EMBL" id="MRWD01000002">
    <property type="protein sequence ID" value="ORJ23084.1"/>
    <property type="molecule type" value="Genomic_DNA"/>
</dbReference>
<dbReference type="PROSITE" id="PS52016">
    <property type="entry name" value="TONB_DEPENDENT_REC_3"/>
    <property type="match status" value="1"/>
</dbReference>
<keyword evidence="4 14" id="KW-1134">Transmembrane beta strand</keyword>
<feature type="domain" description="TonB-dependent receptor-like beta-barrel" evidence="19">
    <location>
        <begin position="273"/>
        <end position="704"/>
    </location>
</feature>
<keyword evidence="12 21" id="KW-0675">Receptor</keyword>
<dbReference type="Proteomes" id="UP000192722">
    <property type="component" value="Unassembled WGS sequence"/>
</dbReference>
<evidence type="ECO:0000256" key="11">
    <source>
        <dbReference type="ARBA" id="ARBA00023136"/>
    </source>
</evidence>
<keyword evidence="10 16" id="KW-0798">TonB box</keyword>
<keyword evidence="5" id="KW-0410">Iron transport</keyword>
<keyword evidence="9" id="KW-0406">Ion transport</keyword>
<dbReference type="EMBL" id="JADMKS010000010">
    <property type="protein sequence ID" value="MBF6639183.1"/>
    <property type="molecule type" value="Genomic_DNA"/>
</dbReference>
<evidence type="ECO:0000256" key="9">
    <source>
        <dbReference type="ARBA" id="ARBA00023065"/>
    </source>
</evidence>
<dbReference type="SUPFAM" id="SSF56935">
    <property type="entry name" value="Porins"/>
    <property type="match status" value="1"/>
</dbReference>
<evidence type="ECO:0000256" key="15">
    <source>
        <dbReference type="PROSITE-ProRule" id="PRU10144"/>
    </source>
</evidence>
<dbReference type="CDD" id="cd01347">
    <property type="entry name" value="ligand_gated_channel"/>
    <property type="match status" value="1"/>
</dbReference>
<evidence type="ECO:0000256" key="8">
    <source>
        <dbReference type="ARBA" id="ARBA00023004"/>
    </source>
</evidence>
<evidence type="ECO:0000259" key="20">
    <source>
        <dbReference type="Pfam" id="PF07715"/>
    </source>
</evidence>
<gene>
    <name evidence="22" type="ORF">BS639_01675</name>
    <name evidence="21" type="ORF">ITX54_21210</name>
</gene>
<dbReference type="Pfam" id="PF07715">
    <property type="entry name" value="Plug"/>
    <property type="match status" value="1"/>
</dbReference>
<dbReference type="Pfam" id="PF00593">
    <property type="entry name" value="TonB_dep_Rec_b-barrel"/>
    <property type="match status" value="1"/>
</dbReference>
<dbReference type="RefSeq" id="WP_084982072.1">
    <property type="nucleotide sequence ID" value="NZ_CBCSCF010000006.1"/>
</dbReference>
<comment type="caution">
    <text evidence="21">The sequence shown here is derived from an EMBL/GenBank/DDBJ whole genome shotgun (WGS) entry which is preliminary data.</text>
</comment>
<evidence type="ECO:0000256" key="10">
    <source>
        <dbReference type="ARBA" id="ARBA00023077"/>
    </source>
</evidence>
<dbReference type="PANTHER" id="PTHR30069:SF8">
    <property type="entry name" value="TONB-DEPENDENT SIDEROPHORE RECEPTOR PROTEIN"/>
    <property type="match status" value="1"/>
</dbReference>
<evidence type="ECO:0000256" key="14">
    <source>
        <dbReference type="PROSITE-ProRule" id="PRU01360"/>
    </source>
</evidence>
<dbReference type="GO" id="GO:0044718">
    <property type="term" value="P:siderophore transmembrane transport"/>
    <property type="evidence" value="ECO:0007669"/>
    <property type="project" value="TreeGrafter"/>
</dbReference>
<dbReference type="InterPro" id="IPR039426">
    <property type="entry name" value="TonB-dep_rcpt-like"/>
</dbReference>
<feature type="region of interest" description="Disordered" evidence="17">
    <location>
        <begin position="400"/>
        <end position="424"/>
    </location>
</feature>
<evidence type="ECO:0000256" key="5">
    <source>
        <dbReference type="ARBA" id="ARBA00022496"/>
    </source>
</evidence>
<dbReference type="PROSITE" id="PS01156">
    <property type="entry name" value="TONB_DEPENDENT_REC_2"/>
    <property type="match status" value="1"/>
</dbReference>
<evidence type="ECO:0000256" key="18">
    <source>
        <dbReference type="SAM" id="SignalP"/>
    </source>
</evidence>
<keyword evidence="3 14" id="KW-0813">Transport</keyword>
<evidence type="ECO:0000313" key="23">
    <source>
        <dbReference type="Proteomes" id="UP000192722"/>
    </source>
</evidence>
<dbReference type="GO" id="GO:0015344">
    <property type="term" value="F:siderophore uptake transmembrane transporter activity"/>
    <property type="evidence" value="ECO:0007669"/>
    <property type="project" value="TreeGrafter"/>
</dbReference>
<dbReference type="InterPro" id="IPR010105">
    <property type="entry name" value="TonB_sidphr_rcpt"/>
</dbReference>
<dbReference type="GO" id="GO:0042912">
    <property type="term" value="F:colicin transmembrane transporter activity"/>
    <property type="evidence" value="ECO:0007669"/>
    <property type="project" value="UniProtKB-ARBA"/>
</dbReference>
<feature type="signal peptide" evidence="18">
    <location>
        <begin position="1"/>
        <end position="25"/>
    </location>
</feature>
<keyword evidence="13 14" id="KW-0998">Cell outer membrane</keyword>
<keyword evidence="7 18" id="KW-0732">Signal</keyword>
<keyword evidence="6 14" id="KW-0812">Transmembrane</keyword>
<evidence type="ECO:0000256" key="12">
    <source>
        <dbReference type="ARBA" id="ARBA00023170"/>
    </source>
</evidence>
<dbReference type="InterPro" id="IPR037066">
    <property type="entry name" value="Plug_dom_sf"/>
</dbReference>
<sequence length="734" mass="80299">MNTSMDHKKTALAILLMGFISSTSAANINEDKDREKEGEDILVIRETAEQELKQQAGASIITAEDIKRTPPVNDLSDIIRKMPGVNLTGNSASGSRGNNRQIDIRGMGPENTLILIDGNPVRSRDSVRYSWRGERDTRGDTNWVPPEMVERIEVLRGPAAAHYGSGAAGGVVNIITKRPTNDWTGSLSLFTNQPESDKEGATKRANFSLSGPLSDDDSLTMRLYGNINKTDSDSWNINTVENGSQAAGREGVRNRDINSVFSWKMTPNQIIDFEAGYSRQGNIYAGDTQYSTSSATTSNLAQSGAETNRLYRQNYGITHNGIWDWGQSKLNFSYEKTNNTRLDEGMAGSGEGRITDAQNYSTSRLQNYRANGEVYIPFDFYADNMLTLGTEWTREELEDPASTSFTTSSDTHVGGVSTKGSERKSKNSASLGALYFEDNMDFAGGATKLIPGLRFDHHTQFGNNFSPSLNIQQDLGDKFKLKAGIARVFKAPNLYQSNPSYMMQTRGNGCPLSVPTGSCYLLGNQDLDAEVSVNKEVGIQFSDSGVNAGLTYFRNDYKNKIISGENVIGKTASGANVLQWQNGGKALIDGLEANVKIPVVEDLLTWNTNATYMFRSKQKSTGNPLSIIPKYTINTSLDWQVTDKLALNTNMTTYGRQKPRGTPESRTEAGGLSKTVVGGYSIVGIGANYTINKNLRISGGINNLFDRSIYRADDGASTYNEPGRAYYAGVTTSF</sequence>
<evidence type="ECO:0000256" key="4">
    <source>
        <dbReference type="ARBA" id="ARBA00022452"/>
    </source>
</evidence>
<evidence type="ECO:0000256" key="16">
    <source>
        <dbReference type="RuleBase" id="RU003357"/>
    </source>
</evidence>
<evidence type="ECO:0000256" key="7">
    <source>
        <dbReference type="ARBA" id="ARBA00022729"/>
    </source>
</evidence>
<evidence type="ECO:0000313" key="22">
    <source>
        <dbReference type="EMBL" id="ORJ23084.1"/>
    </source>
</evidence>
<dbReference type="InterPro" id="IPR058134">
    <property type="entry name" value="PirA/FepA/PfeA"/>
</dbReference>
<proteinExistence type="inferred from homology"/>
<keyword evidence="23" id="KW-1185">Reference proteome</keyword>
<feature type="compositionally biased region" description="Polar residues" evidence="17">
    <location>
        <begin position="401"/>
        <end position="411"/>
    </location>
</feature>
<dbReference type="GO" id="GO:0038023">
    <property type="term" value="F:signaling receptor activity"/>
    <property type="evidence" value="ECO:0007669"/>
    <property type="project" value="InterPro"/>
</dbReference>
<evidence type="ECO:0000313" key="24">
    <source>
        <dbReference type="Proteomes" id="UP000705283"/>
    </source>
</evidence>
<dbReference type="AlphaFoldDB" id="A0AA40X5S0"/>
<reference evidence="21" key="3">
    <citation type="submission" date="2020-11" db="EMBL/GenBank/DDBJ databases">
        <authorList>
            <person name="Lee S.D."/>
        </authorList>
    </citation>
    <scope>NUCLEOTIDE SEQUENCE</scope>
    <source>
        <strain evidence="21">SAP-2</strain>
    </source>
</reference>
<evidence type="ECO:0000313" key="21">
    <source>
        <dbReference type="EMBL" id="MBF6639183.1"/>
    </source>
</evidence>
<feature type="short sequence motif" description="TonB C-terminal box" evidence="15">
    <location>
        <begin position="717"/>
        <end position="734"/>
    </location>
</feature>
<dbReference type="Proteomes" id="UP000705283">
    <property type="component" value="Unassembled WGS sequence"/>
</dbReference>
<organism evidence="21 24">
    <name type="scientific">Rouxiella silvae</name>
    <dbReference type="NCBI Taxonomy" id="1646373"/>
    <lineage>
        <taxon>Bacteria</taxon>
        <taxon>Pseudomonadati</taxon>
        <taxon>Pseudomonadota</taxon>
        <taxon>Gammaproteobacteria</taxon>
        <taxon>Enterobacterales</taxon>
        <taxon>Yersiniaceae</taxon>
        <taxon>Rouxiella</taxon>
    </lineage>
</organism>
<evidence type="ECO:0000256" key="2">
    <source>
        <dbReference type="ARBA" id="ARBA00009810"/>
    </source>
</evidence>
<evidence type="ECO:0000259" key="19">
    <source>
        <dbReference type="Pfam" id="PF00593"/>
    </source>
</evidence>
<dbReference type="InterPro" id="IPR000531">
    <property type="entry name" value="Beta-barrel_TonB"/>
</dbReference>
<keyword evidence="8" id="KW-0408">Iron</keyword>
<dbReference type="NCBIfam" id="TIGR01783">
    <property type="entry name" value="TonB-siderophor"/>
    <property type="match status" value="1"/>
</dbReference>
<dbReference type="NCBIfam" id="NF010051">
    <property type="entry name" value="PRK13528.1"/>
    <property type="match status" value="1"/>
</dbReference>
<dbReference type="PANTHER" id="PTHR30069">
    <property type="entry name" value="TONB-DEPENDENT OUTER MEMBRANE RECEPTOR"/>
    <property type="match status" value="1"/>
</dbReference>
<reference evidence="22" key="1">
    <citation type="submission" date="2016-12" db="EMBL/GenBank/DDBJ databases">
        <authorList>
            <person name="Le Fleche-Mateos A."/>
        </authorList>
    </citation>
    <scope>NUCLEOTIDE SEQUENCE</scope>
    <source>
        <strain evidence="22">213</strain>
    </source>
</reference>
<dbReference type="Gene3D" id="2.40.170.20">
    <property type="entry name" value="TonB-dependent receptor, beta-barrel domain"/>
    <property type="match status" value="1"/>
</dbReference>
<evidence type="ECO:0000256" key="1">
    <source>
        <dbReference type="ARBA" id="ARBA00004571"/>
    </source>
</evidence>
<keyword evidence="11 14" id="KW-0472">Membrane</keyword>
<dbReference type="InterPro" id="IPR036942">
    <property type="entry name" value="Beta-barrel_TonB_sf"/>
</dbReference>
<reference evidence="21" key="4">
    <citation type="submission" date="2022-09" db="EMBL/GenBank/DDBJ databases">
        <title>Rouxiella aceris sp. nov., isolated from tree sap and emended description of the genus Rhouxiella.</title>
        <authorList>
            <person name="Kim I.S."/>
        </authorList>
    </citation>
    <scope>NUCLEOTIDE SEQUENCE</scope>
    <source>
        <strain evidence="21">SAP-2</strain>
    </source>
</reference>
<dbReference type="NCBIfam" id="NF010048">
    <property type="entry name" value="PRK13524.1"/>
    <property type="match status" value="1"/>
</dbReference>
<comment type="subcellular location">
    <subcellularLocation>
        <location evidence="1 14">Cell outer membrane</location>
        <topology evidence="1 14">Multi-pass membrane protein</topology>
    </subcellularLocation>
</comment>
<dbReference type="GO" id="GO:0009279">
    <property type="term" value="C:cell outer membrane"/>
    <property type="evidence" value="ECO:0007669"/>
    <property type="project" value="UniProtKB-SubCell"/>
</dbReference>
<name>A0AA40X5S0_9GAMM</name>
<evidence type="ECO:0000256" key="17">
    <source>
        <dbReference type="SAM" id="MobiDB-lite"/>
    </source>
</evidence>
<accession>A0AA40X5S0</accession>